<accession>A0A6N7L3X3</accession>
<dbReference type="RefSeq" id="WP_153470591.1">
    <property type="nucleotide sequence ID" value="NZ_WBOF01000005.1"/>
</dbReference>
<name>A0A6N7L3X3_9ACTN</name>
<keyword evidence="3" id="KW-1185">Reference proteome</keyword>
<evidence type="ECO:0008006" key="4">
    <source>
        <dbReference type="Google" id="ProtNLM"/>
    </source>
</evidence>
<sequence>MHPTTQLLQTPAPFTAAGNTRTMGPRPIPSSGARWLLQGQDTRACITAWQSPHGLAPIHPGAPRHWDAISVQTQLGEQALHLLADRTTPGPVLLTGTSLVFWVPPLHHDWNVLLTGISSAGVDWGRDLTAHHGPASSPLMCPQPGIPRDTGVRWLVAPDGGQFLTPTGQLADILHSAYRTAVEQGPQPAEQDIPRTRTTRRPTNLAAHFRRHSTTEPS</sequence>
<gene>
    <name evidence="2" type="ORF">F7Q99_36365</name>
</gene>
<dbReference type="Proteomes" id="UP000450000">
    <property type="component" value="Unassembled WGS sequence"/>
</dbReference>
<dbReference type="EMBL" id="WBOF01000005">
    <property type="protein sequence ID" value="MQS17517.1"/>
    <property type="molecule type" value="Genomic_DNA"/>
</dbReference>
<proteinExistence type="predicted"/>
<evidence type="ECO:0000313" key="3">
    <source>
        <dbReference type="Proteomes" id="UP000450000"/>
    </source>
</evidence>
<dbReference type="OrthoDB" id="3852429at2"/>
<organism evidence="2 3">
    <name type="scientific">Streptomyces kaniharaensis</name>
    <dbReference type="NCBI Taxonomy" id="212423"/>
    <lineage>
        <taxon>Bacteria</taxon>
        <taxon>Bacillati</taxon>
        <taxon>Actinomycetota</taxon>
        <taxon>Actinomycetes</taxon>
        <taxon>Kitasatosporales</taxon>
        <taxon>Streptomycetaceae</taxon>
        <taxon>Streptomyces</taxon>
    </lineage>
</organism>
<reference evidence="2 3" key="1">
    <citation type="submission" date="2019-09" db="EMBL/GenBank/DDBJ databases">
        <title>Genome Sequences of Streptomyces kaniharaensis ATCC 21070.</title>
        <authorList>
            <person name="Zhu W."/>
            <person name="De Crecy-Lagard V."/>
            <person name="Richards N.G."/>
        </authorList>
    </citation>
    <scope>NUCLEOTIDE SEQUENCE [LARGE SCALE GENOMIC DNA]</scope>
    <source>
        <strain evidence="2 3">SF-557</strain>
    </source>
</reference>
<feature type="region of interest" description="Disordered" evidence="1">
    <location>
        <begin position="181"/>
        <end position="218"/>
    </location>
</feature>
<protein>
    <recommendedName>
        <fullName evidence="4">DNA primase/polymerase bifunctional N-terminal domain-containing protein</fullName>
    </recommendedName>
</protein>
<comment type="caution">
    <text evidence="2">The sequence shown here is derived from an EMBL/GenBank/DDBJ whole genome shotgun (WGS) entry which is preliminary data.</text>
</comment>
<feature type="region of interest" description="Disordered" evidence="1">
    <location>
        <begin position="1"/>
        <end position="22"/>
    </location>
</feature>
<dbReference type="AlphaFoldDB" id="A0A6N7L3X3"/>
<evidence type="ECO:0000313" key="2">
    <source>
        <dbReference type="EMBL" id="MQS17517.1"/>
    </source>
</evidence>
<evidence type="ECO:0000256" key="1">
    <source>
        <dbReference type="SAM" id="MobiDB-lite"/>
    </source>
</evidence>